<dbReference type="Pfam" id="PF00672">
    <property type="entry name" value="HAMP"/>
    <property type="match status" value="1"/>
</dbReference>
<dbReference type="HOGENOM" id="CLU_045360_1_0_4"/>
<dbReference type="GO" id="GO:0016020">
    <property type="term" value="C:membrane"/>
    <property type="evidence" value="ECO:0007669"/>
    <property type="project" value="UniProtKB-SubCell"/>
</dbReference>
<evidence type="ECO:0000256" key="5">
    <source>
        <dbReference type="ARBA" id="ARBA00022679"/>
    </source>
</evidence>
<dbReference type="EC" id="2.7.13.3" evidence="3"/>
<comment type="subcellular location">
    <subcellularLocation>
        <location evidence="2">Membrane</location>
    </subcellularLocation>
</comment>
<dbReference type="InterPro" id="IPR001610">
    <property type="entry name" value="PAC"/>
</dbReference>
<dbReference type="InterPro" id="IPR011712">
    <property type="entry name" value="Sig_transdc_His_kin_sub3_dim/P"/>
</dbReference>
<dbReference type="SUPFAM" id="SSF55785">
    <property type="entry name" value="PYP-like sensor domain (PAS domain)"/>
    <property type="match status" value="1"/>
</dbReference>
<dbReference type="GO" id="GO:0000155">
    <property type="term" value="F:phosphorelay sensor kinase activity"/>
    <property type="evidence" value="ECO:0007669"/>
    <property type="project" value="InterPro"/>
</dbReference>
<dbReference type="KEGG" id="mfa:Mfla_1715"/>
<organism evidence="13 14">
    <name type="scientific">Methylobacillus flagellatus (strain ATCC 51484 / DSM 6875 / VKM B-1610 / KT)</name>
    <dbReference type="NCBI Taxonomy" id="265072"/>
    <lineage>
        <taxon>Bacteria</taxon>
        <taxon>Pseudomonadati</taxon>
        <taxon>Pseudomonadota</taxon>
        <taxon>Betaproteobacteria</taxon>
        <taxon>Nitrosomonadales</taxon>
        <taxon>Methylophilaceae</taxon>
        <taxon>Methylobacillus</taxon>
    </lineage>
</organism>
<evidence type="ECO:0000259" key="9">
    <source>
        <dbReference type="PROSITE" id="PS50109"/>
    </source>
</evidence>
<name>Q1H0K4_METFK</name>
<evidence type="ECO:0000256" key="6">
    <source>
        <dbReference type="ARBA" id="ARBA00022777"/>
    </source>
</evidence>
<dbReference type="InterPro" id="IPR003660">
    <property type="entry name" value="HAMP_dom"/>
</dbReference>
<dbReference type="InterPro" id="IPR003594">
    <property type="entry name" value="HATPase_dom"/>
</dbReference>
<dbReference type="SMART" id="SM00086">
    <property type="entry name" value="PAC"/>
    <property type="match status" value="1"/>
</dbReference>
<keyword evidence="8" id="KW-0812">Transmembrane</keyword>
<dbReference type="NCBIfam" id="TIGR00229">
    <property type="entry name" value="sensory_box"/>
    <property type="match status" value="1"/>
</dbReference>
<evidence type="ECO:0000256" key="2">
    <source>
        <dbReference type="ARBA" id="ARBA00004370"/>
    </source>
</evidence>
<dbReference type="SUPFAM" id="SSF158472">
    <property type="entry name" value="HAMP domain-like"/>
    <property type="match status" value="1"/>
</dbReference>
<keyword evidence="7" id="KW-0902">Two-component regulatory system</keyword>
<comment type="catalytic activity">
    <reaction evidence="1">
        <text>ATP + protein L-histidine = ADP + protein N-phospho-L-histidine.</text>
        <dbReference type="EC" id="2.7.13.3"/>
    </reaction>
</comment>
<keyword evidence="14" id="KW-1185">Reference proteome</keyword>
<feature type="transmembrane region" description="Helical" evidence="8">
    <location>
        <begin position="6"/>
        <end position="27"/>
    </location>
</feature>
<dbReference type="PROSITE" id="PS50112">
    <property type="entry name" value="PAS"/>
    <property type="match status" value="1"/>
</dbReference>
<dbReference type="SUPFAM" id="SSF55874">
    <property type="entry name" value="ATPase domain of HSP90 chaperone/DNA topoisomerase II/histidine kinase"/>
    <property type="match status" value="1"/>
</dbReference>
<evidence type="ECO:0000259" key="11">
    <source>
        <dbReference type="PROSITE" id="PS50113"/>
    </source>
</evidence>
<accession>Q1H0K4</accession>
<evidence type="ECO:0000256" key="3">
    <source>
        <dbReference type="ARBA" id="ARBA00012438"/>
    </source>
</evidence>
<dbReference type="PANTHER" id="PTHR24421:SF58">
    <property type="entry name" value="SIGNAL TRANSDUCTION HISTIDINE-PROTEIN KINASE_PHOSPHATASE UHPB"/>
    <property type="match status" value="1"/>
</dbReference>
<dbReference type="GO" id="GO:0006355">
    <property type="term" value="P:regulation of DNA-templated transcription"/>
    <property type="evidence" value="ECO:0007669"/>
    <property type="project" value="InterPro"/>
</dbReference>
<dbReference type="InterPro" id="IPR005467">
    <property type="entry name" value="His_kinase_dom"/>
</dbReference>
<dbReference type="SMART" id="SM00304">
    <property type="entry name" value="HAMP"/>
    <property type="match status" value="1"/>
</dbReference>
<dbReference type="eggNOG" id="COG4585">
    <property type="taxonomic scope" value="Bacteria"/>
</dbReference>
<keyword evidence="8" id="KW-0472">Membrane</keyword>
<feature type="domain" description="Histidine kinase" evidence="9">
    <location>
        <begin position="373"/>
        <end position="571"/>
    </location>
</feature>
<evidence type="ECO:0000256" key="1">
    <source>
        <dbReference type="ARBA" id="ARBA00000085"/>
    </source>
</evidence>
<dbReference type="Pfam" id="PF00989">
    <property type="entry name" value="PAS"/>
    <property type="match status" value="1"/>
</dbReference>
<evidence type="ECO:0000256" key="4">
    <source>
        <dbReference type="ARBA" id="ARBA00022553"/>
    </source>
</evidence>
<evidence type="ECO:0000259" key="10">
    <source>
        <dbReference type="PROSITE" id="PS50112"/>
    </source>
</evidence>
<reference evidence="13 14" key="1">
    <citation type="submission" date="2006-03" db="EMBL/GenBank/DDBJ databases">
        <title>Complete sequence of Methylobacillus flagellatus KT.</title>
        <authorList>
            <consortium name="US DOE Joint Genome Institute"/>
            <person name="Copeland A."/>
            <person name="Lucas S."/>
            <person name="Lapidus A."/>
            <person name="Barry K."/>
            <person name="Detter J.C."/>
            <person name="Glavina del Rio T."/>
            <person name="Hammon N."/>
            <person name="Israni S."/>
            <person name="Dalin E."/>
            <person name="Tice H."/>
            <person name="Pitluck S."/>
            <person name="Brettin T."/>
            <person name="Bruce D."/>
            <person name="Han C."/>
            <person name="Tapia R."/>
            <person name="Saunders E."/>
            <person name="Gilna P."/>
            <person name="Schmutz J."/>
            <person name="Larimer F."/>
            <person name="Land M."/>
            <person name="Kyrpides N."/>
            <person name="Anderson I."/>
            <person name="Richardson P."/>
        </authorList>
    </citation>
    <scope>NUCLEOTIDE SEQUENCE [LARGE SCALE GENOMIC DNA]</scope>
    <source>
        <strain evidence="14">KT / ATCC 51484 / DSM 6875</strain>
    </source>
</reference>
<dbReference type="CDD" id="cd00130">
    <property type="entry name" value="PAS"/>
    <property type="match status" value="1"/>
</dbReference>
<dbReference type="SMART" id="SM00387">
    <property type="entry name" value="HATPase_c"/>
    <property type="match status" value="1"/>
</dbReference>
<keyword evidence="6 13" id="KW-0418">Kinase</keyword>
<sequence length="573" mass="64492">MSLRVRFNLLITTLLLMLMVAVGYVVIKGMRISTEESVEAATRVTVQLLDTVIINSRQNPEWGYTHDVMHTFLQSLGHVRSSEIFLYNAQGELIYQSPPSTYRANETPPRWFVRMVEPEPEVVSRRIRFGMLVVASDAAGAIRESWASFQHLLWIEAGFFVVLNALIYWMLGRWLRPADDILRAISEVERGNLDVRLPKFNVPEFSRIAQNFNLMGESLRERTEENRRLALIVQQSADAIMIHDPDGNISFWNPAAQRLFGYAPEDIIGKSAALLMPPGHEGEQERSSAASMSANGLVEHYDTQRVARDGKLLDVSLSIAPLMDPKSGELIGEICSMRDITERKLAEETARKLEENRQLTHLIQRHIEDERRSLARELHDELGQYVTAIKTFAVAIANKAKQEMPSIESSAQTIVSAANHIYDGMHNIIRHLRPGSLDNLGLSEALRDAVAGWQAQNSNVTFNLELQGKLDLLGESLNINLYRIVQESVTNALRHAQADRIDIRLSRDENGNLTLLIKDNGIGMNMCNVDQNRHFGLLGMRERVQALYGNFAIDSQPGQGTAITVTIPERPMP</sequence>
<dbReference type="GO" id="GO:0046983">
    <property type="term" value="F:protein dimerization activity"/>
    <property type="evidence" value="ECO:0007669"/>
    <property type="project" value="InterPro"/>
</dbReference>
<dbReference type="Proteomes" id="UP000002440">
    <property type="component" value="Chromosome"/>
</dbReference>
<feature type="transmembrane region" description="Helical" evidence="8">
    <location>
        <begin position="152"/>
        <end position="171"/>
    </location>
</feature>
<dbReference type="InterPro" id="IPR000014">
    <property type="entry name" value="PAS"/>
</dbReference>
<keyword evidence="5 13" id="KW-0808">Transferase</keyword>
<dbReference type="EMBL" id="CP000284">
    <property type="protein sequence ID" value="ABE49983.1"/>
    <property type="molecule type" value="Genomic_DNA"/>
</dbReference>
<dbReference type="OrthoDB" id="9813412at2"/>
<dbReference type="Gene3D" id="3.30.565.10">
    <property type="entry name" value="Histidine kinase-like ATPase, C-terminal domain"/>
    <property type="match status" value="1"/>
</dbReference>
<dbReference type="CDD" id="cd16917">
    <property type="entry name" value="HATPase_UhpB-NarQ-NarX-like"/>
    <property type="match status" value="1"/>
</dbReference>
<dbReference type="RefSeq" id="WP_011479937.1">
    <property type="nucleotide sequence ID" value="NC_007947.1"/>
</dbReference>
<feature type="domain" description="PAS" evidence="10">
    <location>
        <begin position="225"/>
        <end position="277"/>
    </location>
</feature>
<dbReference type="PROSITE" id="PS50885">
    <property type="entry name" value="HAMP"/>
    <property type="match status" value="1"/>
</dbReference>
<dbReference type="SMART" id="SM00091">
    <property type="entry name" value="PAS"/>
    <property type="match status" value="1"/>
</dbReference>
<gene>
    <name evidence="13" type="ordered locus">Mfla_1715</name>
</gene>
<dbReference type="InterPro" id="IPR035965">
    <property type="entry name" value="PAS-like_dom_sf"/>
</dbReference>
<dbReference type="PROSITE" id="PS50109">
    <property type="entry name" value="HIS_KIN"/>
    <property type="match status" value="1"/>
</dbReference>
<dbReference type="InterPro" id="IPR050482">
    <property type="entry name" value="Sensor_HK_TwoCompSys"/>
</dbReference>
<dbReference type="PANTHER" id="PTHR24421">
    <property type="entry name" value="NITRATE/NITRITE SENSOR PROTEIN NARX-RELATED"/>
    <property type="match status" value="1"/>
</dbReference>
<evidence type="ECO:0000256" key="8">
    <source>
        <dbReference type="SAM" id="Phobius"/>
    </source>
</evidence>
<dbReference type="Gene3D" id="6.10.340.10">
    <property type="match status" value="1"/>
</dbReference>
<evidence type="ECO:0000313" key="13">
    <source>
        <dbReference type="EMBL" id="ABE49983.1"/>
    </source>
</evidence>
<dbReference type="Pfam" id="PF02518">
    <property type="entry name" value="HATPase_c"/>
    <property type="match status" value="1"/>
</dbReference>
<evidence type="ECO:0000313" key="14">
    <source>
        <dbReference type="Proteomes" id="UP000002440"/>
    </source>
</evidence>
<dbReference type="InterPro" id="IPR013767">
    <property type="entry name" value="PAS_fold"/>
</dbReference>
<dbReference type="STRING" id="265072.Mfla_1715"/>
<dbReference type="CDD" id="cd06225">
    <property type="entry name" value="HAMP"/>
    <property type="match status" value="1"/>
</dbReference>
<dbReference type="Gene3D" id="1.20.5.1930">
    <property type="match status" value="1"/>
</dbReference>
<dbReference type="Pfam" id="PF07730">
    <property type="entry name" value="HisKA_3"/>
    <property type="match status" value="1"/>
</dbReference>
<evidence type="ECO:0000259" key="12">
    <source>
        <dbReference type="PROSITE" id="PS50885"/>
    </source>
</evidence>
<feature type="domain" description="HAMP" evidence="12">
    <location>
        <begin position="172"/>
        <end position="224"/>
    </location>
</feature>
<dbReference type="InterPro" id="IPR000700">
    <property type="entry name" value="PAS-assoc_C"/>
</dbReference>
<feature type="domain" description="PAC" evidence="11">
    <location>
        <begin position="299"/>
        <end position="352"/>
    </location>
</feature>
<protein>
    <recommendedName>
        <fullName evidence="3">histidine kinase</fullName>
        <ecNumber evidence="3">2.7.13.3</ecNumber>
    </recommendedName>
</protein>
<evidence type="ECO:0000256" key="7">
    <source>
        <dbReference type="ARBA" id="ARBA00023012"/>
    </source>
</evidence>
<keyword evidence="8" id="KW-1133">Transmembrane helix</keyword>
<dbReference type="InterPro" id="IPR036890">
    <property type="entry name" value="HATPase_C_sf"/>
</dbReference>
<dbReference type="AlphaFoldDB" id="Q1H0K4"/>
<dbReference type="Gene3D" id="3.30.450.20">
    <property type="entry name" value="PAS domain"/>
    <property type="match status" value="1"/>
</dbReference>
<proteinExistence type="predicted"/>
<keyword evidence="4" id="KW-0597">Phosphoprotein</keyword>
<dbReference type="PROSITE" id="PS50113">
    <property type="entry name" value="PAC"/>
    <property type="match status" value="1"/>
</dbReference>